<dbReference type="EMBL" id="SWLB01000018">
    <property type="protein sequence ID" value="KAF3326848.1"/>
    <property type="molecule type" value="Genomic_DNA"/>
</dbReference>
<accession>A0A833VKI8</accession>
<proteinExistence type="predicted"/>
<evidence type="ECO:0000256" key="1">
    <source>
        <dbReference type="SAM" id="Phobius"/>
    </source>
</evidence>
<gene>
    <name evidence="2" type="ORF">FCM35_KLT08478</name>
</gene>
<keyword evidence="1" id="KW-0812">Transmembrane</keyword>
<keyword evidence="3" id="KW-1185">Reference proteome</keyword>
<name>A0A833VKI8_9POAL</name>
<evidence type="ECO:0000313" key="2">
    <source>
        <dbReference type="EMBL" id="KAF3326848.1"/>
    </source>
</evidence>
<dbReference type="AlphaFoldDB" id="A0A833VKI8"/>
<reference evidence="2" key="1">
    <citation type="submission" date="2020-01" db="EMBL/GenBank/DDBJ databases">
        <title>Genome sequence of Kobresia littledalei, the first chromosome-level genome in the family Cyperaceae.</title>
        <authorList>
            <person name="Qu G."/>
        </authorList>
    </citation>
    <scope>NUCLEOTIDE SEQUENCE</scope>
    <source>
        <strain evidence="2">C.B.Clarke</strain>
        <tissue evidence="2">Leaf</tissue>
    </source>
</reference>
<keyword evidence="1" id="KW-1133">Transmembrane helix</keyword>
<keyword evidence="1" id="KW-0472">Membrane</keyword>
<comment type="caution">
    <text evidence="2">The sequence shown here is derived from an EMBL/GenBank/DDBJ whole genome shotgun (WGS) entry which is preliminary data.</text>
</comment>
<dbReference type="OrthoDB" id="779264at2759"/>
<evidence type="ECO:0000313" key="3">
    <source>
        <dbReference type="Proteomes" id="UP000623129"/>
    </source>
</evidence>
<protein>
    <submittedName>
        <fullName evidence="2">Uncharacterized protein</fullName>
    </submittedName>
</protein>
<dbReference type="Proteomes" id="UP000623129">
    <property type="component" value="Unassembled WGS sequence"/>
</dbReference>
<organism evidence="2 3">
    <name type="scientific">Carex littledalei</name>
    <dbReference type="NCBI Taxonomy" id="544730"/>
    <lineage>
        <taxon>Eukaryota</taxon>
        <taxon>Viridiplantae</taxon>
        <taxon>Streptophyta</taxon>
        <taxon>Embryophyta</taxon>
        <taxon>Tracheophyta</taxon>
        <taxon>Spermatophyta</taxon>
        <taxon>Magnoliopsida</taxon>
        <taxon>Liliopsida</taxon>
        <taxon>Poales</taxon>
        <taxon>Cyperaceae</taxon>
        <taxon>Cyperoideae</taxon>
        <taxon>Cariceae</taxon>
        <taxon>Carex</taxon>
        <taxon>Carex subgen. Euthyceras</taxon>
    </lineage>
</organism>
<feature type="transmembrane region" description="Helical" evidence="1">
    <location>
        <begin position="28"/>
        <end position="49"/>
    </location>
</feature>
<sequence>MRHHKNVLVHSSVRLPALQAKVGPPPGAARVAVVGAGVVLACALGAMYWKRARALQLPMHHSSQTSHGGGNDGDHLASGIVSIEDLHDLLSEICIRKLDPKPPQLTKLIHQCLTEKDAKIVSQNQDLTSLLEENFPKTTPGEHDYNLGFVLILALISEKKYTKAKEICNQLRDVDASQFDNRPDIFLVGYNKYDDGHGEHAAMSYYYQHIRLEGEARAGGKSMGRL</sequence>